<reference evidence="2" key="2">
    <citation type="submission" date="2015-01" db="EMBL/GenBank/DDBJ databases">
        <title>Complete genome sequence of Methylobacterium aquaticum strain 22A.</title>
        <authorList>
            <person name="Tani A."/>
            <person name="Ogura Y."/>
            <person name="Hayashi T."/>
        </authorList>
    </citation>
    <scope>NUCLEOTIDE SEQUENCE [LARGE SCALE GENOMIC DNA]</scope>
    <source>
        <strain evidence="2">MA-22A</strain>
    </source>
</reference>
<dbReference type="Proteomes" id="UP000061432">
    <property type="component" value="Chromosome"/>
</dbReference>
<dbReference type="EMBL" id="AP014704">
    <property type="protein sequence ID" value="BAR47063.1"/>
    <property type="molecule type" value="Genomic_DNA"/>
</dbReference>
<proteinExistence type="predicted"/>
<dbReference type="KEGG" id="maqu:Maq22A_c27785"/>
<dbReference type="STRING" id="270351.Maq22A_c27785"/>
<evidence type="ECO:0000313" key="1">
    <source>
        <dbReference type="EMBL" id="BAR47063.1"/>
    </source>
</evidence>
<accession>A0A1Y0ZFG6</accession>
<organism evidence="1 2">
    <name type="scientific">Methylobacterium aquaticum</name>
    <dbReference type="NCBI Taxonomy" id="270351"/>
    <lineage>
        <taxon>Bacteria</taxon>
        <taxon>Pseudomonadati</taxon>
        <taxon>Pseudomonadota</taxon>
        <taxon>Alphaproteobacteria</taxon>
        <taxon>Hyphomicrobiales</taxon>
        <taxon>Methylobacteriaceae</taxon>
        <taxon>Methylobacterium</taxon>
    </lineage>
</organism>
<name>A0A1Y0ZFG6_9HYPH</name>
<evidence type="ECO:0000313" key="2">
    <source>
        <dbReference type="Proteomes" id="UP000061432"/>
    </source>
</evidence>
<gene>
    <name evidence="1" type="ORF">Maq22A_c27785</name>
</gene>
<dbReference type="AlphaFoldDB" id="A0A1Y0ZFG6"/>
<sequence length="280" mass="28376">MIPTSASPAASVDVRGGTGVRVDRVGTSTVVSMSDTVLTTGGSGPDFTVTSADGKIRLFDGLSLLLRMDRAGPNAPTLVVDGSPRAPWRDANGSPLADGALQRDSLQRVVYDATRGMFLGTQLGGPGTTGVTPDFTGTLAQRGAYDSQPAGKTFLAVSDLPTGPEWTFYIKQSDTLGDWSAGLAIKASPAQTTVEAQAAADAAAAQKALAAQQAAAAATSQAVAAERAGVSAAQAQIAFTQANAATQSAGEARDIASLVGIQIYDFSFDSAASSSDDWSV</sequence>
<protein>
    <submittedName>
        <fullName evidence="1">Uncharacterized protein</fullName>
    </submittedName>
</protein>
<reference evidence="1 2" key="1">
    <citation type="journal article" date="2015" name="Genome Announc.">
        <title>Complete Genome Sequence of Methylobacterium aquaticum Strain 22A, Isolated from Racomitrium japonicum Moss.</title>
        <authorList>
            <person name="Tani A."/>
            <person name="Ogura Y."/>
            <person name="Hayashi T."/>
            <person name="Kimbara K."/>
        </authorList>
    </citation>
    <scope>NUCLEOTIDE SEQUENCE [LARGE SCALE GENOMIC DNA]</scope>
    <source>
        <strain evidence="1 2">MA-22A</strain>
    </source>
</reference>